<dbReference type="Proteomes" id="UP000469346">
    <property type="component" value="Unassembled WGS sequence"/>
</dbReference>
<dbReference type="InterPro" id="IPR029033">
    <property type="entry name" value="His_PPase_superfam"/>
</dbReference>
<comment type="caution">
    <text evidence="1">The sequence shown here is derived from an EMBL/GenBank/DDBJ whole genome shotgun (WGS) entry which is preliminary data.</text>
</comment>
<dbReference type="PANTHER" id="PTHR48100">
    <property type="entry name" value="BROAD-SPECIFICITY PHOSPHATASE YOR283W-RELATED"/>
    <property type="match status" value="1"/>
</dbReference>
<dbReference type="SMART" id="SM00855">
    <property type="entry name" value="PGAM"/>
    <property type="match status" value="1"/>
</dbReference>
<dbReference type="GO" id="GO:0016791">
    <property type="term" value="F:phosphatase activity"/>
    <property type="evidence" value="ECO:0007669"/>
    <property type="project" value="TreeGrafter"/>
</dbReference>
<name>A0A6N9TNP4_DISTH</name>
<accession>A0A6N9TNP4</accession>
<proteinExistence type="predicted"/>
<dbReference type="CDD" id="cd07067">
    <property type="entry name" value="HP_PGM_like"/>
    <property type="match status" value="1"/>
</dbReference>
<dbReference type="InterPro" id="IPR050275">
    <property type="entry name" value="PGM_Phosphatase"/>
</dbReference>
<gene>
    <name evidence="1" type="ORF">G3N55_02450</name>
</gene>
<dbReference type="InterPro" id="IPR013078">
    <property type="entry name" value="His_Pase_superF_clade-1"/>
</dbReference>
<evidence type="ECO:0000313" key="2">
    <source>
        <dbReference type="Proteomes" id="UP000469346"/>
    </source>
</evidence>
<dbReference type="Pfam" id="PF00300">
    <property type="entry name" value="His_Phos_1"/>
    <property type="match status" value="1"/>
</dbReference>
<dbReference type="EMBL" id="JAAGRR010000014">
    <property type="protein sequence ID" value="NDY41713.1"/>
    <property type="molecule type" value="Genomic_DNA"/>
</dbReference>
<dbReference type="Gene3D" id="3.40.50.1240">
    <property type="entry name" value="Phosphoglycerate mutase-like"/>
    <property type="match status" value="1"/>
</dbReference>
<organism evidence="1 2">
    <name type="scientific">Dissulfurirhabdus thermomarina</name>
    <dbReference type="NCBI Taxonomy" id="1765737"/>
    <lineage>
        <taxon>Bacteria</taxon>
        <taxon>Deltaproteobacteria</taxon>
        <taxon>Dissulfurirhabdaceae</taxon>
        <taxon>Dissulfurirhabdus</taxon>
    </lineage>
</organism>
<dbReference type="RefSeq" id="WP_163297868.1">
    <property type="nucleotide sequence ID" value="NZ_JAAGRR010000014.1"/>
</dbReference>
<dbReference type="AlphaFoldDB" id="A0A6N9TNP4"/>
<sequence length="217" mass="23507">MPGGGEGRATRIWLLRHGAVEAPEGVYYGQMDVPLSDLGRRQSEAAAEGLRGVALDGIFSSDLGRCRYLAELLAKDRPGVPLHLTSDLRELEFGEWSGWHWNDIERRAPHLLARRMADLAAFRPPGGESLGDLLARAWRVVEGIVRGDAGGTFALVGHGGTNRVVLARALGLPLDRVFCLGQDLACLNCLDLFPDGNAVVRLLNGRVPWDAGAREPL</sequence>
<keyword evidence="2" id="KW-1185">Reference proteome</keyword>
<evidence type="ECO:0000313" key="1">
    <source>
        <dbReference type="EMBL" id="NDY41713.1"/>
    </source>
</evidence>
<dbReference type="SUPFAM" id="SSF53254">
    <property type="entry name" value="Phosphoglycerate mutase-like"/>
    <property type="match status" value="1"/>
</dbReference>
<reference evidence="1 2" key="1">
    <citation type="submission" date="2020-02" db="EMBL/GenBank/DDBJ databases">
        <title>Comparative genomics of sulfur disproportionating microorganisms.</title>
        <authorList>
            <person name="Ward L.M."/>
            <person name="Bertran E."/>
            <person name="Johnston D.T."/>
        </authorList>
    </citation>
    <scope>NUCLEOTIDE SEQUENCE [LARGE SCALE GENOMIC DNA]</scope>
    <source>
        <strain evidence="1 2">DSM 100025</strain>
    </source>
</reference>
<dbReference type="PIRSF" id="PIRSF000709">
    <property type="entry name" value="6PFK_2-Ptase"/>
    <property type="match status" value="1"/>
</dbReference>
<protein>
    <submittedName>
        <fullName evidence="1">Histidine phosphatase family protein</fullName>
    </submittedName>
</protein>